<dbReference type="Pfam" id="PF12697">
    <property type="entry name" value="Abhydrolase_6"/>
    <property type="match status" value="1"/>
</dbReference>
<dbReference type="PANTHER" id="PTHR37017">
    <property type="entry name" value="AB HYDROLASE-1 DOMAIN-CONTAINING PROTEIN-RELATED"/>
    <property type="match status" value="1"/>
</dbReference>
<gene>
    <name evidence="2" type="ORF">SLS62_010777</name>
</gene>
<dbReference type="Gene3D" id="3.40.50.1820">
    <property type="entry name" value="alpha/beta hydrolase"/>
    <property type="match status" value="1"/>
</dbReference>
<evidence type="ECO:0000313" key="3">
    <source>
        <dbReference type="Proteomes" id="UP001320420"/>
    </source>
</evidence>
<feature type="domain" description="AB hydrolase-1" evidence="1">
    <location>
        <begin position="9"/>
        <end position="248"/>
    </location>
</feature>
<sequence>MASNAKPTIIIVGGAFQTPESYGKLTVALEASGYEVHVPRLPSCNEMRPPNADLSSDTALIRSYVESLVRAGRTVVAIGHSYGGQVCSNALYGLGVEARSSKGLRGGVSHLVYMVGYALLEGLSTFDKFKEFGNLENMPLVFDMAEDQTVVPRDPRMLFGLRGPGVEDAEVEDYIKTLCRWHGKAMFQPLEHAAWREIPVVYIHTTSDISIPTVEQQNMVKTLEEAGRKVQSFTVESGHCPNFIATQGVVDAINKALIN</sequence>
<name>A0AAN9U7Y0_9PEZI</name>
<dbReference type="InterPro" id="IPR029058">
    <property type="entry name" value="AB_hydrolase_fold"/>
</dbReference>
<dbReference type="InterPro" id="IPR000073">
    <property type="entry name" value="AB_hydrolase_1"/>
</dbReference>
<dbReference type="InterPro" id="IPR052897">
    <property type="entry name" value="Sec-Metab_Biosynth_Hydrolase"/>
</dbReference>
<comment type="caution">
    <text evidence="2">The sequence shown here is derived from an EMBL/GenBank/DDBJ whole genome shotgun (WGS) entry which is preliminary data.</text>
</comment>
<evidence type="ECO:0000313" key="2">
    <source>
        <dbReference type="EMBL" id="KAK7742226.1"/>
    </source>
</evidence>
<proteinExistence type="predicted"/>
<feature type="non-terminal residue" evidence="2">
    <location>
        <position position="1"/>
    </location>
</feature>
<dbReference type="SUPFAM" id="SSF53474">
    <property type="entry name" value="alpha/beta-Hydrolases"/>
    <property type="match status" value="1"/>
</dbReference>
<accession>A0AAN9U7Y0</accession>
<dbReference type="AlphaFoldDB" id="A0AAN9U7Y0"/>
<organism evidence="2 3">
    <name type="scientific">Diatrype stigma</name>
    <dbReference type="NCBI Taxonomy" id="117547"/>
    <lineage>
        <taxon>Eukaryota</taxon>
        <taxon>Fungi</taxon>
        <taxon>Dikarya</taxon>
        <taxon>Ascomycota</taxon>
        <taxon>Pezizomycotina</taxon>
        <taxon>Sordariomycetes</taxon>
        <taxon>Xylariomycetidae</taxon>
        <taxon>Xylariales</taxon>
        <taxon>Diatrypaceae</taxon>
        <taxon>Diatrype</taxon>
    </lineage>
</organism>
<dbReference type="Proteomes" id="UP001320420">
    <property type="component" value="Unassembled WGS sequence"/>
</dbReference>
<dbReference type="EMBL" id="JAKJXP020000145">
    <property type="protein sequence ID" value="KAK7742226.1"/>
    <property type="molecule type" value="Genomic_DNA"/>
</dbReference>
<reference evidence="2 3" key="1">
    <citation type="submission" date="2024-02" db="EMBL/GenBank/DDBJ databases">
        <title>De novo assembly and annotation of 12 fungi associated with fruit tree decline syndrome in Ontario, Canada.</title>
        <authorList>
            <person name="Sulman M."/>
            <person name="Ellouze W."/>
            <person name="Ilyukhin E."/>
        </authorList>
    </citation>
    <scope>NUCLEOTIDE SEQUENCE [LARGE SCALE GENOMIC DNA]</scope>
    <source>
        <strain evidence="2 3">M11/M66-122</strain>
    </source>
</reference>
<evidence type="ECO:0000259" key="1">
    <source>
        <dbReference type="Pfam" id="PF12697"/>
    </source>
</evidence>
<dbReference type="PANTHER" id="PTHR37017:SF10">
    <property type="entry name" value="AB HYDROLASE-1 DOMAIN-CONTAINING PROTEIN"/>
    <property type="match status" value="1"/>
</dbReference>
<protein>
    <recommendedName>
        <fullName evidence="1">AB hydrolase-1 domain-containing protein</fullName>
    </recommendedName>
</protein>
<keyword evidence="3" id="KW-1185">Reference proteome</keyword>